<evidence type="ECO:0000256" key="2">
    <source>
        <dbReference type="ARBA" id="ARBA00001946"/>
    </source>
</evidence>
<dbReference type="EC" id="4.1.1.19" evidence="6 17"/>
<dbReference type="Gene3D" id="2.40.37.10">
    <property type="entry name" value="Lyase, Ornithine Decarboxylase, Chain A, domain 1"/>
    <property type="match status" value="1"/>
</dbReference>
<sequence>MDDWAEGYFSVAESGELVVRPTKDSEASHNLSDLVEACVGAGASLPLLLNFPDIFRDRIRTQHACFADAIERYGYQGSYACAFPVKANHSGDLVRSVLSAAEEDSLRCSLEVGSKPELLAALSEVCASGAPGCAQIICNGFKDRKYVELALLARKALGADVVLCVDRYEELELVIESSSSLGVEPALGVRAKLSTRHGGHWGATSGPGSKFGLGAREMVLLVRRLRDTGMLGSLRMLHFHLGSQVAEISVVKRAMREACALYAELVSLGAPLGSLDVGGGLALTYDGGGGPWTPDHTAQNYANDVVASVNDMCVQKKVDAPVIVTESGRYLASHHSVLVFEASCGQPSLPPGPEAETRAAGGAMGYFLDTFEEVYEESAGASDPEEAYADAHQFRAEAQSAFSLGVMTLEELARAEELFDGIMERVSRRAPGVGRLESARTSGAVPCLANLSVFRSAIDAWAVKQTFPLVPISGLAEEPDAHARVYDLTCDSDGEFRSVATSGDAPSSVLPFRRDGSGCLTLGLFLVGAYQRSLGCDHNLLGGTWEATVAMREGGGWEVEGLVGAEGAEEVLRRAGYDAGRMRRGVEAAAKGGELQELFDEVLRDSGYLK</sequence>
<evidence type="ECO:0000313" key="20">
    <source>
        <dbReference type="EMBL" id="WZN58839.1"/>
    </source>
</evidence>
<evidence type="ECO:0000256" key="10">
    <source>
        <dbReference type="ARBA" id="ARBA00022898"/>
    </source>
</evidence>
<feature type="domain" description="Orn/DAP/Arg decarboxylase 2 N-terminal" evidence="18">
    <location>
        <begin position="59"/>
        <end position="332"/>
    </location>
</feature>
<evidence type="ECO:0000256" key="8">
    <source>
        <dbReference type="ARBA" id="ARBA00022793"/>
    </source>
</evidence>
<evidence type="ECO:0000256" key="15">
    <source>
        <dbReference type="PIRSR" id="PIRSR001336-50"/>
    </source>
</evidence>
<dbReference type="GO" id="GO:0046872">
    <property type="term" value="F:metal ion binding"/>
    <property type="evidence" value="ECO:0007669"/>
    <property type="project" value="UniProtKB-KW"/>
</dbReference>
<comment type="cofactor">
    <cofactor evidence="1 15 17">
        <name>pyridoxal 5'-phosphate</name>
        <dbReference type="ChEBI" id="CHEBI:597326"/>
    </cofactor>
</comment>
<dbReference type="CDD" id="cd06830">
    <property type="entry name" value="PLPDE_III_ADC"/>
    <property type="match status" value="1"/>
</dbReference>
<dbReference type="EMBL" id="CP151501">
    <property type="protein sequence ID" value="WZN58839.1"/>
    <property type="molecule type" value="Genomic_DNA"/>
</dbReference>
<keyword evidence="21" id="KW-1185">Reference proteome</keyword>
<evidence type="ECO:0000256" key="16">
    <source>
        <dbReference type="PIRSR" id="PIRSR600183-50"/>
    </source>
</evidence>
<name>A0AAX4NZ06_9CHLO</name>
<evidence type="ECO:0000256" key="6">
    <source>
        <dbReference type="ARBA" id="ARBA00012426"/>
    </source>
</evidence>
<feature type="modified residue" description="N6-(pyridoxal phosphate)lysine" evidence="15">
    <location>
        <position position="86"/>
    </location>
</feature>
<comment type="cofactor">
    <cofactor evidence="2 17">
        <name>Mg(2+)</name>
        <dbReference type="ChEBI" id="CHEBI:18420"/>
    </cofactor>
</comment>
<dbReference type="GO" id="GO:0008792">
    <property type="term" value="F:arginine decarboxylase activity"/>
    <property type="evidence" value="ECO:0007669"/>
    <property type="project" value="UniProtKB-EC"/>
</dbReference>
<dbReference type="NCBIfam" id="NF003763">
    <property type="entry name" value="PRK05354.1"/>
    <property type="match status" value="1"/>
</dbReference>
<keyword evidence="11 17" id="KW-0745">Spermidine biosynthesis</keyword>
<dbReference type="PANTHER" id="PTHR43295:SF9">
    <property type="entry name" value="BIOSYNTHETIC ARGININE DECARBOXYLASE"/>
    <property type="match status" value="1"/>
</dbReference>
<keyword evidence="9 17" id="KW-0460">Magnesium</keyword>
<dbReference type="PRINTS" id="PR01179">
    <property type="entry name" value="ODADCRBXLASE"/>
</dbReference>
<gene>
    <name evidence="20" type="ORF">HKI87_01g03630</name>
</gene>
<comment type="function">
    <text evidence="3">Catalyzes the biosynthesis of agmatine from arginine.</text>
</comment>
<keyword evidence="8 17" id="KW-0210">Decarboxylase</keyword>
<dbReference type="InterPro" id="IPR040634">
    <property type="entry name" value="Arg_decarb_HB"/>
</dbReference>
<evidence type="ECO:0000313" key="21">
    <source>
        <dbReference type="Proteomes" id="UP001472866"/>
    </source>
</evidence>
<feature type="domain" description="Arginine decarboxylase helical bundle" evidence="19">
    <location>
        <begin position="377"/>
        <end position="430"/>
    </location>
</feature>
<keyword evidence="10 15" id="KW-0663">Pyridoxal phosphate</keyword>
<evidence type="ECO:0000256" key="12">
    <source>
        <dbReference type="ARBA" id="ARBA00023115"/>
    </source>
</evidence>
<dbReference type="PIRSF" id="PIRSF001336">
    <property type="entry name" value="Arg_decrbxlase"/>
    <property type="match status" value="1"/>
</dbReference>
<dbReference type="PANTHER" id="PTHR43295">
    <property type="entry name" value="ARGININE DECARBOXYLASE"/>
    <property type="match status" value="1"/>
</dbReference>
<evidence type="ECO:0000256" key="9">
    <source>
        <dbReference type="ARBA" id="ARBA00022842"/>
    </source>
</evidence>
<comment type="similarity">
    <text evidence="5 17">Belongs to the Orn/Lys/Arg decarboxylase class-II family. SpeA subfamily.</text>
</comment>
<dbReference type="InterPro" id="IPR000183">
    <property type="entry name" value="Orn/DAP/Arg_de-COase"/>
</dbReference>
<dbReference type="Pfam" id="PF17810">
    <property type="entry name" value="Arg_decarb_HB"/>
    <property type="match status" value="1"/>
</dbReference>
<dbReference type="Pfam" id="PF02784">
    <property type="entry name" value="Orn_Arg_deC_N"/>
    <property type="match status" value="1"/>
</dbReference>
<dbReference type="InterPro" id="IPR009006">
    <property type="entry name" value="Ala_racemase/Decarboxylase_C"/>
</dbReference>
<dbReference type="InterPro" id="IPR002985">
    <property type="entry name" value="Arg_decrbxlase"/>
</dbReference>
<evidence type="ECO:0000256" key="7">
    <source>
        <dbReference type="ARBA" id="ARBA00022723"/>
    </source>
</evidence>
<evidence type="ECO:0000256" key="3">
    <source>
        <dbReference type="ARBA" id="ARBA00002257"/>
    </source>
</evidence>
<comment type="catalytic activity">
    <reaction evidence="14 17">
        <text>L-arginine + H(+) = agmatine + CO2</text>
        <dbReference type="Rhea" id="RHEA:17641"/>
        <dbReference type="ChEBI" id="CHEBI:15378"/>
        <dbReference type="ChEBI" id="CHEBI:16526"/>
        <dbReference type="ChEBI" id="CHEBI:32682"/>
        <dbReference type="ChEBI" id="CHEBI:58145"/>
        <dbReference type="EC" id="4.1.1.19"/>
    </reaction>
</comment>
<protein>
    <recommendedName>
        <fullName evidence="6 17">Arginine decarboxylase</fullName>
        <ecNumber evidence="6 17">4.1.1.19</ecNumber>
    </recommendedName>
</protein>
<dbReference type="Proteomes" id="UP001472866">
    <property type="component" value="Chromosome 01"/>
</dbReference>
<evidence type="ECO:0000259" key="18">
    <source>
        <dbReference type="Pfam" id="PF02784"/>
    </source>
</evidence>
<evidence type="ECO:0000259" key="19">
    <source>
        <dbReference type="Pfam" id="PF17810"/>
    </source>
</evidence>
<evidence type="ECO:0000256" key="5">
    <source>
        <dbReference type="ARBA" id="ARBA00008357"/>
    </source>
</evidence>
<dbReference type="GO" id="GO:0006527">
    <property type="term" value="P:L-arginine catabolic process"/>
    <property type="evidence" value="ECO:0007669"/>
    <property type="project" value="InterPro"/>
</dbReference>
<accession>A0AAX4NZ06</accession>
<proteinExistence type="inferred from homology"/>
<evidence type="ECO:0000256" key="17">
    <source>
        <dbReference type="RuleBase" id="RU003740"/>
    </source>
</evidence>
<dbReference type="AlphaFoldDB" id="A0AAX4NZ06"/>
<reference evidence="20 21" key="1">
    <citation type="submission" date="2024-03" db="EMBL/GenBank/DDBJ databases">
        <title>Complete genome sequence of the green alga Chloropicon roscoffensis RCC1871.</title>
        <authorList>
            <person name="Lemieux C."/>
            <person name="Pombert J.-F."/>
            <person name="Otis C."/>
            <person name="Turmel M."/>
        </authorList>
    </citation>
    <scope>NUCLEOTIDE SEQUENCE [LARGE SCALE GENOMIC DNA]</scope>
    <source>
        <strain evidence="20 21">RCC1871</strain>
    </source>
</reference>
<organism evidence="20 21">
    <name type="scientific">Chloropicon roscoffensis</name>
    <dbReference type="NCBI Taxonomy" id="1461544"/>
    <lineage>
        <taxon>Eukaryota</taxon>
        <taxon>Viridiplantae</taxon>
        <taxon>Chlorophyta</taxon>
        <taxon>Chloropicophyceae</taxon>
        <taxon>Chloropicales</taxon>
        <taxon>Chloropicaceae</taxon>
        <taxon>Chloropicon</taxon>
    </lineage>
</organism>
<keyword evidence="7" id="KW-0479">Metal-binding</keyword>
<dbReference type="Gene3D" id="3.20.20.10">
    <property type="entry name" value="Alanine racemase"/>
    <property type="match status" value="1"/>
</dbReference>
<dbReference type="GO" id="GO:0008295">
    <property type="term" value="P:spermidine biosynthetic process"/>
    <property type="evidence" value="ECO:0007669"/>
    <property type="project" value="UniProtKB-KW"/>
</dbReference>
<dbReference type="SUPFAM" id="SSF51419">
    <property type="entry name" value="PLP-binding barrel"/>
    <property type="match status" value="1"/>
</dbReference>
<dbReference type="Gene3D" id="1.20.58.930">
    <property type="match status" value="1"/>
</dbReference>
<evidence type="ECO:0000256" key="11">
    <source>
        <dbReference type="ARBA" id="ARBA00023066"/>
    </source>
</evidence>
<comment type="pathway">
    <text evidence="4 17">Amine and polyamine biosynthesis; agmatine biosynthesis; agmatine from L-arginine: step 1/1.</text>
</comment>
<dbReference type="PRINTS" id="PR01180">
    <property type="entry name" value="ARGDCRBXLASE"/>
</dbReference>
<evidence type="ECO:0000256" key="13">
    <source>
        <dbReference type="ARBA" id="ARBA00023239"/>
    </source>
</evidence>
<keyword evidence="13 17" id="KW-0456">Lyase</keyword>
<dbReference type="InterPro" id="IPR029066">
    <property type="entry name" value="PLP-binding_barrel"/>
</dbReference>
<evidence type="ECO:0000256" key="4">
    <source>
        <dbReference type="ARBA" id="ARBA00004773"/>
    </source>
</evidence>
<evidence type="ECO:0000256" key="14">
    <source>
        <dbReference type="ARBA" id="ARBA00049309"/>
    </source>
</evidence>
<feature type="active site" description="Proton donor" evidence="16">
    <location>
        <position position="490"/>
    </location>
</feature>
<keyword evidence="12" id="KW-0620">Polyamine biosynthesis</keyword>
<evidence type="ECO:0000256" key="1">
    <source>
        <dbReference type="ARBA" id="ARBA00001933"/>
    </source>
</evidence>
<dbReference type="InterPro" id="IPR022644">
    <property type="entry name" value="De-COase2_N"/>
</dbReference>